<evidence type="ECO:0000313" key="4">
    <source>
        <dbReference type="Proteomes" id="UP001187192"/>
    </source>
</evidence>
<dbReference type="AlphaFoldDB" id="A0AA88D1N0"/>
<keyword evidence="4" id="KW-1185">Reference proteome</keyword>
<keyword evidence="1" id="KW-0175">Coiled coil</keyword>
<dbReference type="EMBL" id="BTGU01000011">
    <property type="protein sequence ID" value="GMN40615.1"/>
    <property type="molecule type" value="Genomic_DNA"/>
</dbReference>
<comment type="caution">
    <text evidence="3">The sequence shown here is derived from an EMBL/GenBank/DDBJ whole genome shotgun (WGS) entry which is preliminary data.</text>
</comment>
<protein>
    <submittedName>
        <fullName evidence="3">Uncharacterized protein</fullName>
    </submittedName>
</protein>
<name>A0AA88D1N0_FICCA</name>
<dbReference type="Proteomes" id="UP001187192">
    <property type="component" value="Unassembled WGS sequence"/>
</dbReference>
<organism evidence="3 4">
    <name type="scientific">Ficus carica</name>
    <name type="common">Common fig</name>
    <dbReference type="NCBI Taxonomy" id="3494"/>
    <lineage>
        <taxon>Eukaryota</taxon>
        <taxon>Viridiplantae</taxon>
        <taxon>Streptophyta</taxon>
        <taxon>Embryophyta</taxon>
        <taxon>Tracheophyta</taxon>
        <taxon>Spermatophyta</taxon>
        <taxon>Magnoliopsida</taxon>
        <taxon>eudicotyledons</taxon>
        <taxon>Gunneridae</taxon>
        <taxon>Pentapetalae</taxon>
        <taxon>rosids</taxon>
        <taxon>fabids</taxon>
        <taxon>Rosales</taxon>
        <taxon>Moraceae</taxon>
        <taxon>Ficeae</taxon>
        <taxon>Ficus</taxon>
    </lineage>
</organism>
<evidence type="ECO:0000313" key="3">
    <source>
        <dbReference type="EMBL" id="GMN40615.1"/>
    </source>
</evidence>
<feature type="compositionally biased region" description="Basic and acidic residues" evidence="2">
    <location>
        <begin position="43"/>
        <end position="64"/>
    </location>
</feature>
<evidence type="ECO:0000256" key="2">
    <source>
        <dbReference type="SAM" id="MobiDB-lite"/>
    </source>
</evidence>
<accession>A0AA88D1N0</accession>
<feature type="compositionally biased region" description="Basic residues" evidence="2">
    <location>
        <begin position="7"/>
        <end position="18"/>
    </location>
</feature>
<reference evidence="3" key="1">
    <citation type="submission" date="2023-07" db="EMBL/GenBank/DDBJ databases">
        <title>draft genome sequence of fig (Ficus carica).</title>
        <authorList>
            <person name="Takahashi T."/>
            <person name="Nishimura K."/>
        </authorList>
    </citation>
    <scope>NUCLEOTIDE SEQUENCE</scope>
</reference>
<sequence>MEDEKNKKKRSKKKKNKQNKAADEVAGGGGEAASEDQNPASNGKDDHGQASESKDVRNEAKDSDVSLARNGGNGTDSTILVESEKQQWLQREAVFEESIRQLQIQKDLHIQKEATLEDTINQLRKENSLHLQKEYAFEEAVKKLQDEKSSYMRKEATLEMKVVELQGEIDSWLQKEGQLEGRISQLVDEKCTWALKEASLQERLEHLESEKHAWVLEEVVELEESRNSVLQENLLLKENISSLQLQIKDLHSIASIQSPDEFTKLSSEQDELNSQVEAASGLIERLITENAELVEKINELFVELDRRDGSIRLSSTASSASMVGTAETASVSYHGSEANAYMPKSGSELTSIEIVPVKEERNGIHSSDNHRTDVVTEPLIFEEAAEIVQIPLDENEVRDIEMQVAENDENAAIPISDAPLIGAPFRLISFVSRYVSGADLANKNSLQV</sequence>
<feature type="coiled-coil region" evidence="1">
    <location>
        <begin position="106"/>
        <end position="161"/>
    </location>
</feature>
<proteinExistence type="predicted"/>
<feature type="coiled-coil region" evidence="1">
    <location>
        <begin position="276"/>
        <end position="303"/>
    </location>
</feature>
<gene>
    <name evidence="3" type="ORF">TIFTF001_009849</name>
</gene>
<evidence type="ECO:0000256" key="1">
    <source>
        <dbReference type="SAM" id="Coils"/>
    </source>
</evidence>
<feature type="region of interest" description="Disordered" evidence="2">
    <location>
        <begin position="1"/>
        <end position="79"/>
    </location>
</feature>